<proteinExistence type="predicted"/>
<protein>
    <submittedName>
        <fullName evidence="1">Uncharacterized protein</fullName>
    </submittedName>
</protein>
<comment type="caution">
    <text evidence="1">The sequence shown here is derived from an EMBL/GenBank/DDBJ whole genome shotgun (WGS) entry which is preliminary data.</text>
</comment>
<evidence type="ECO:0000313" key="1">
    <source>
        <dbReference type="EMBL" id="RML42938.1"/>
    </source>
</evidence>
<dbReference type="Proteomes" id="UP000280292">
    <property type="component" value="Unassembled WGS sequence"/>
</dbReference>
<name>A0A3M2VX20_PSESI</name>
<dbReference type="AlphaFoldDB" id="A0A3M2VX20"/>
<accession>A0A3M2VX20</accession>
<organism evidence="1 2">
    <name type="scientific">Pseudomonas syringae pv. ribicola</name>
    <dbReference type="NCBI Taxonomy" id="55398"/>
    <lineage>
        <taxon>Bacteria</taxon>
        <taxon>Pseudomonadati</taxon>
        <taxon>Pseudomonadota</taxon>
        <taxon>Gammaproteobacteria</taxon>
        <taxon>Pseudomonadales</taxon>
        <taxon>Pseudomonadaceae</taxon>
        <taxon>Pseudomonas</taxon>
    </lineage>
</organism>
<evidence type="ECO:0000313" key="2">
    <source>
        <dbReference type="Proteomes" id="UP000280292"/>
    </source>
</evidence>
<dbReference type="RefSeq" id="WP_147461679.1">
    <property type="nucleotide sequence ID" value="NZ_RBNR01000198.1"/>
</dbReference>
<sequence length="72" mass="8118">MTIQRNSNAADGQARLKALLAEMDAKKQPSTPIPTDDLKIKIQTVRSVICVPTVMGVSTYQYREELRVRKDE</sequence>
<gene>
    <name evidence="1" type="ORF">ALQ95_200048</name>
</gene>
<reference evidence="1 2" key="1">
    <citation type="submission" date="2018-08" db="EMBL/GenBank/DDBJ databases">
        <title>Recombination of ecologically and evolutionarily significant loci maintains genetic cohesion in the Pseudomonas syringae species complex.</title>
        <authorList>
            <person name="Dillon M."/>
            <person name="Thakur S."/>
            <person name="Almeida R.N.D."/>
            <person name="Weir B.S."/>
            <person name="Guttman D.S."/>
        </authorList>
    </citation>
    <scope>NUCLEOTIDE SEQUENCE [LARGE SCALE GENOMIC DNA]</scope>
    <source>
        <strain evidence="1 2">ICMP 3883</strain>
    </source>
</reference>
<dbReference type="EMBL" id="RBNR01000198">
    <property type="protein sequence ID" value="RML42938.1"/>
    <property type="molecule type" value="Genomic_DNA"/>
</dbReference>